<dbReference type="AlphaFoldDB" id="B3PDR1"/>
<sequence>MAATRVKTWEKNAVLWKRLESEIRKRSSSGEFTLGQMGSFSTRVNDTVWFRAYQYQSADQQVYFLLKKQRTTYWITLTMVEGVDINLATPIATALIRRARVIDDF</sequence>
<accession>B3PDR1</accession>
<protein>
    <submittedName>
        <fullName evidence="1">Uncharacterized protein</fullName>
    </submittedName>
</protein>
<dbReference type="Proteomes" id="UP000001036">
    <property type="component" value="Chromosome"/>
</dbReference>
<organism evidence="1 2">
    <name type="scientific">Cellvibrio japonicus (strain Ueda107)</name>
    <name type="common">Pseudomonas fluorescens subsp. cellulosa</name>
    <dbReference type="NCBI Taxonomy" id="498211"/>
    <lineage>
        <taxon>Bacteria</taxon>
        <taxon>Pseudomonadati</taxon>
        <taxon>Pseudomonadota</taxon>
        <taxon>Gammaproteobacteria</taxon>
        <taxon>Cellvibrionales</taxon>
        <taxon>Cellvibrionaceae</taxon>
        <taxon>Cellvibrio</taxon>
    </lineage>
</organism>
<keyword evidence="2" id="KW-1185">Reference proteome</keyword>
<dbReference type="OrthoDB" id="5705663at2"/>
<dbReference type="KEGG" id="cja:CJA_3114"/>
<dbReference type="RefSeq" id="WP_012488692.1">
    <property type="nucleotide sequence ID" value="NC_010995.1"/>
</dbReference>
<dbReference type="eggNOG" id="ENOG5031V17">
    <property type="taxonomic scope" value="Bacteria"/>
</dbReference>
<dbReference type="HOGENOM" id="CLU_2231767_0_0_6"/>
<dbReference type="STRING" id="498211.CJA_3114"/>
<reference evidence="1 2" key="1">
    <citation type="journal article" date="2008" name="J. Bacteriol.">
        <title>Insights into plant cell wall degradation from the genome sequence of the soil bacterium Cellvibrio japonicus.</title>
        <authorList>
            <person name="Deboy R.T."/>
            <person name="Mongodin E.F."/>
            <person name="Fouts D.E."/>
            <person name="Tailford L.E."/>
            <person name="Khouri H."/>
            <person name="Emerson J.B."/>
            <person name="Mohamoud Y."/>
            <person name="Watkins K."/>
            <person name="Henrissat B."/>
            <person name="Gilbert H.J."/>
            <person name="Nelson K.E."/>
        </authorList>
    </citation>
    <scope>NUCLEOTIDE SEQUENCE [LARGE SCALE GENOMIC DNA]</scope>
    <source>
        <strain evidence="1 2">Ueda107</strain>
    </source>
</reference>
<gene>
    <name evidence="1" type="ordered locus">CJA_3114</name>
</gene>
<name>B3PDR1_CELJU</name>
<proteinExistence type="predicted"/>
<evidence type="ECO:0000313" key="2">
    <source>
        <dbReference type="Proteomes" id="UP000001036"/>
    </source>
</evidence>
<evidence type="ECO:0000313" key="1">
    <source>
        <dbReference type="EMBL" id="ACE83967.1"/>
    </source>
</evidence>
<dbReference type="EMBL" id="CP000934">
    <property type="protein sequence ID" value="ACE83967.1"/>
    <property type="molecule type" value="Genomic_DNA"/>
</dbReference>